<evidence type="ECO:0000313" key="2">
    <source>
        <dbReference type="Proteomes" id="UP000019376"/>
    </source>
</evidence>
<sequence length="40" mass="4668">MDGIGEAVFEDKMSDIQKSVLKSEHVYDAKVVYFMSRDWI</sequence>
<keyword evidence="2" id="KW-1185">Reference proteome</keyword>
<dbReference type="AlphaFoldDB" id="S8AWQ7"/>
<protein>
    <submittedName>
        <fullName evidence="1">Uncharacterized protein</fullName>
    </submittedName>
</protein>
<dbReference type="Proteomes" id="UP000019376">
    <property type="component" value="Unassembled WGS sequence"/>
</dbReference>
<accession>S8AWQ7</accession>
<organism evidence="1 2">
    <name type="scientific">Penicillium oxalicum (strain 114-2 / CGMCC 5302)</name>
    <name type="common">Penicillium decumbens</name>
    <dbReference type="NCBI Taxonomy" id="933388"/>
    <lineage>
        <taxon>Eukaryota</taxon>
        <taxon>Fungi</taxon>
        <taxon>Dikarya</taxon>
        <taxon>Ascomycota</taxon>
        <taxon>Pezizomycotina</taxon>
        <taxon>Eurotiomycetes</taxon>
        <taxon>Eurotiomycetidae</taxon>
        <taxon>Eurotiales</taxon>
        <taxon>Aspergillaceae</taxon>
        <taxon>Penicillium</taxon>
    </lineage>
</organism>
<proteinExistence type="predicted"/>
<gene>
    <name evidence="1" type="ORF">PDE_05685</name>
</gene>
<name>S8AWQ7_PENO1</name>
<reference evidence="1 2" key="1">
    <citation type="journal article" date="2013" name="PLoS ONE">
        <title>Genomic and secretomic analyses reveal unique features of the lignocellulolytic enzyme system of Penicillium decumbens.</title>
        <authorList>
            <person name="Liu G."/>
            <person name="Zhang L."/>
            <person name="Wei X."/>
            <person name="Zou G."/>
            <person name="Qin Y."/>
            <person name="Ma L."/>
            <person name="Li J."/>
            <person name="Zheng H."/>
            <person name="Wang S."/>
            <person name="Wang C."/>
            <person name="Xun L."/>
            <person name="Zhao G.-P."/>
            <person name="Zhou Z."/>
            <person name="Qu Y."/>
        </authorList>
    </citation>
    <scope>NUCLEOTIDE SEQUENCE [LARGE SCALE GENOMIC DNA]</scope>
    <source>
        <strain evidence="2">114-2 / CGMCC 5302</strain>
    </source>
</reference>
<dbReference type="EMBL" id="KB644412">
    <property type="protein sequence ID" value="EPS30733.1"/>
    <property type="molecule type" value="Genomic_DNA"/>
</dbReference>
<evidence type="ECO:0000313" key="1">
    <source>
        <dbReference type="EMBL" id="EPS30733.1"/>
    </source>
</evidence>
<dbReference type="HOGENOM" id="CLU_3299590_0_0_1"/>